<gene>
    <name evidence="3" type="ORF">H6H04_02135</name>
</gene>
<dbReference type="EMBL" id="JACOME010000001">
    <property type="protein sequence ID" value="MBC3845167.1"/>
    <property type="molecule type" value="Genomic_DNA"/>
</dbReference>
<dbReference type="PANTHER" id="PTHR12526">
    <property type="entry name" value="GLYCOSYLTRANSFERASE"/>
    <property type="match status" value="1"/>
</dbReference>
<dbReference type="SUPFAM" id="SSF53756">
    <property type="entry name" value="UDP-Glycosyltransferase/glycogen phosphorylase"/>
    <property type="match status" value="1"/>
</dbReference>
<dbReference type="RefSeq" id="WP_186844293.1">
    <property type="nucleotide sequence ID" value="NZ_JACOME010000001.1"/>
</dbReference>
<proteinExistence type="predicted"/>
<dbReference type="Proteomes" id="UP000607435">
    <property type="component" value="Unassembled WGS sequence"/>
</dbReference>
<dbReference type="Pfam" id="PF00534">
    <property type="entry name" value="Glycos_transf_1"/>
    <property type="match status" value="1"/>
</dbReference>
<dbReference type="InterPro" id="IPR028098">
    <property type="entry name" value="Glyco_trans_4-like_N"/>
</dbReference>
<evidence type="ECO:0000259" key="1">
    <source>
        <dbReference type="Pfam" id="PF00534"/>
    </source>
</evidence>
<dbReference type="Pfam" id="PF13439">
    <property type="entry name" value="Glyco_transf_4"/>
    <property type="match status" value="1"/>
</dbReference>
<dbReference type="InterPro" id="IPR001296">
    <property type="entry name" value="Glyco_trans_1"/>
</dbReference>
<dbReference type="CDD" id="cd03801">
    <property type="entry name" value="GT4_PimA-like"/>
    <property type="match status" value="1"/>
</dbReference>
<dbReference type="Gene3D" id="3.40.50.2000">
    <property type="entry name" value="Glycogen Phosphorylase B"/>
    <property type="match status" value="2"/>
</dbReference>
<evidence type="ECO:0000313" key="4">
    <source>
        <dbReference type="Proteomes" id="UP000607435"/>
    </source>
</evidence>
<evidence type="ECO:0000259" key="2">
    <source>
        <dbReference type="Pfam" id="PF13439"/>
    </source>
</evidence>
<accession>A0ABR6XXD3</accession>
<comment type="caution">
    <text evidence="3">The sequence shown here is derived from an EMBL/GenBank/DDBJ whole genome shotgun (WGS) entry which is preliminary data.</text>
</comment>
<sequence length="358" mass="40920">MKIVHCINSPHIGGIERLVIELAIEQKKQGLDVVIMLDTTKGQYYEYLLSQNIPILESGIKGGFDMSRTTFKNLKTMFNTFQVVHLHSFSPIRSMAAKASNAKVVYTIHGLSKGVRKENFFKYTIRETLKKYELNKVDYFVTNSNSTLSKAKLHYGLKKTKKAVILNGVSIGSYKLNTIQDKEFTIGLVSRFTPRKRIDRLLNAFNLFLKNEQKGRLILVGDGVNFSEIKQLVKRLNLESNVDLVGYSNNVDRYYKQFHVCVQPSDNEGFGLVAVEAYLYGLPILAFNDSGGLKEVIEPLEPENIVNSEAELAERLAWYSKNMAQIGDDSHKRIAYVKNNFSIERMERDYYNVYLKLI</sequence>
<reference evidence="3 4" key="1">
    <citation type="submission" date="2020-08" db="EMBL/GenBank/DDBJ databases">
        <title>Winogradskyella ouciana sp. nov., isolated from the hadal seawater of the Mariana Trench.</title>
        <authorList>
            <person name="He X."/>
        </authorList>
    </citation>
    <scope>NUCLEOTIDE SEQUENCE [LARGE SCALE GENOMIC DNA]</scope>
    <source>
        <strain evidence="3 4">KCTC 22026</strain>
    </source>
</reference>
<feature type="domain" description="Glycosyl transferase family 1" evidence="1">
    <location>
        <begin position="178"/>
        <end position="323"/>
    </location>
</feature>
<name>A0ABR6XXD3_9FLAO</name>
<evidence type="ECO:0000313" key="3">
    <source>
        <dbReference type="EMBL" id="MBC3845167.1"/>
    </source>
</evidence>
<protein>
    <submittedName>
        <fullName evidence="3">Glycosyltransferase family 4 protein</fullName>
    </submittedName>
</protein>
<feature type="domain" description="Glycosyltransferase subfamily 4-like N-terminal" evidence="2">
    <location>
        <begin position="12"/>
        <end position="170"/>
    </location>
</feature>
<keyword evidence="4" id="KW-1185">Reference proteome</keyword>
<organism evidence="3 4">
    <name type="scientific">Winogradskyella echinorum</name>
    <dbReference type="NCBI Taxonomy" id="538189"/>
    <lineage>
        <taxon>Bacteria</taxon>
        <taxon>Pseudomonadati</taxon>
        <taxon>Bacteroidota</taxon>
        <taxon>Flavobacteriia</taxon>
        <taxon>Flavobacteriales</taxon>
        <taxon>Flavobacteriaceae</taxon>
        <taxon>Winogradskyella</taxon>
    </lineage>
</organism>
<dbReference type="PANTHER" id="PTHR12526:SF630">
    <property type="entry name" value="GLYCOSYLTRANSFERASE"/>
    <property type="match status" value="1"/>
</dbReference>